<protein>
    <submittedName>
        <fullName evidence="1">Uncharacterized protein</fullName>
    </submittedName>
</protein>
<dbReference type="RefSeq" id="XP_024668723.1">
    <property type="nucleotide sequence ID" value="XM_024819697.1"/>
</dbReference>
<accession>A0A2I2F263</accession>
<name>A0A2I2F263_ASPCN</name>
<dbReference type="GeneID" id="36526857"/>
<evidence type="ECO:0000313" key="2">
    <source>
        <dbReference type="Proteomes" id="UP000234585"/>
    </source>
</evidence>
<gene>
    <name evidence="1" type="ORF">BDW47DRAFT_72414</name>
</gene>
<dbReference type="EMBL" id="KZ559174">
    <property type="protein sequence ID" value="PLB34711.1"/>
    <property type="molecule type" value="Genomic_DNA"/>
</dbReference>
<evidence type="ECO:0000313" key="1">
    <source>
        <dbReference type="EMBL" id="PLB34711.1"/>
    </source>
</evidence>
<proteinExistence type="predicted"/>
<dbReference type="Proteomes" id="UP000234585">
    <property type="component" value="Unassembled WGS sequence"/>
</dbReference>
<sequence>MDLAGPLIIVMSTISCMCISDPSHRDSMYMVNHNHDDNPLNVIGVTIFSEVLFKYLPTYLGTLVLDSTRGNYGDQQHADCITVIISFLRIKH</sequence>
<keyword evidence="2" id="KW-1185">Reference proteome</keyword>
<dbReference type="AlphaFoldDB" id="A0A2I2F263"/>
<reference evidence="1 2" key="1">
    <citation type="submission" date="2017-12" db="EMBL/GenBank/DDBJ databases">
        <authorList>
            <consortium name="DOE Joint Genome Institute"/>
            <person name="Haridas S."/>
            <person name="Kjaerbolling I."/>
            <person name="Vesth T.C."/>
            <person name="Frisvad J.C."/>
            <person name="Nybo J.L."/>
            <person name="Theobald S."/>
            <person name="Kuo A."/>
            <person name="Bowyer P."/>
            <person name="Matsuda Y."/>
            <person name="Mondo S."/>
            <person name="Lyhne E.K."/>
            <person name="Kogle M.E."/>
            <person name="Clum A."/>
            <person name="Lipzen A."/>
            <person name="Salamov A."/>
            <person name="Ngan C.Y."/>
            <person name="Daum C."/>
            <person name="Chiniquy J."/>
            <person name="Barry K."/>
            <person name="LaButti K."/>
            <person name="Simmons B.A."/>
            <person name="Magnuson J.K."/>
            <person name="Mortensen U.H."/>
            <person name="Larsen T.O."/>
            <person name="Grigoriev I.V."/>
            <person name="Baker S.E."/>
            <person name="Andersen M.R."/>
            <person name="Nordberg H.P."/>
            <person name="Cantor M.N."/>
            <person name="Hua S.X."/>
        </authorList>
    </citation>
    <scope>NUCLEOTIDE SEQUENCE [LARGE SCALE GENOMIC DNA]</scope>
    <source>
        <strain evidence="1 2">CBS 102.13</strain>
    </source>
</reference>
<organism evidence="1 2">
    <name type="scientific">Aspergillus candidus</name>
    <dbReference type="NCBI Taxonomy" id="41067"/>
    <lineage>
        <taxon>Eukaryota</taxon>
        <taxon>Fungi</taxon>
        <taxon>Dikarya</taxon>
        <taxon>Ascomycota</taxon>
        <taxon>Pezizomycotina</taxon>
        <taxon>Eurotiomycetes</taxon>
        <taxon>Eurotiomycetidae</taxon>
        <taxon>Eurotiales</taxon>
        <taxon>Aspergillaceae</taxon>
        <taxon>Aspergillus</taxon>
        <taxon>Aspergillus subgen. Circumdati</taxon>
    </lineage>
</organism>